<dbReference type="PIRSF" id="PIRSF001529">
    <property type="entry name" value="Ser-tRNA-synth_IIa"/>
    <property type="match status" value="1"/>
</dbReference>
<keyword evidence="6" id="KW-0648">Protein biosynthesis</keyword>
<dbReference type="FunFam" id="3.30.930.10:FF:000026">
    <property type="entry name" value="Seryl-tRNA synthetase, cytoplasmic"/>
    <property type="match status" value="1"/>
</dbReference>
<dbReference type="AlphaFoldDB" id="A0AAV1CIC2"/>
<feature type="binding site" evidence="9">
    <location>
        <position position="185"/>
    </location>
    <ligand>
        <name>L-serine</name>
        <dbReference type="ChEBI" id="CHEBI:33384"/>
    </ligand>
</feature>
<dbReference type="EMBL" id="OX459119">
    <property type="protein sequence ID" value="CAI9094359.1"/>
    <property type="molecule type" value="Genomic_DNA"/>
</dbReference>
<feature type="coiled-coil region" evidence="11">
    <location>
        <begin position="11"/>
        <end position="42"/>
    </location>
</feature>
<evidence type="ECO:0000256" key="8">
    <source>
        <dbReference type="ARBA" id="ARBA00031113"/>
    </source>
</evidence>
<feature type="binding site" evidence="9">
    <location>
        <position position="162"/>
    </location>
    <ligand>
        <name>L-serine</name>
        <dbReference type="ChEBI" id="CHEBI:33384"/>
    </ligand>
</feature>
<dbReference type="InterPro" id="IPR002314">
    <property type="entry name" value="aa-tRNA-synt_IIb"/>
</dbReference>
<evidence type="ECO:0000256" key="2">
    <source>
        <dbReference type="ARBA" id="ARBA00012840"/>
    </source>
</evidence>
<sequence length="343" mass="39743">MEKIDRRKGCRNNKKQRLKKKVQKLRRLYKQAERNLKNHVELVELLGIANTEQGSKVAGNKGFFFIGDGARLNRALINFGLKFLRDKGYPEIRPPNFMRTEIMGKCAQLSEFDEALYRITGDGVDKYLIATSEQPMCAYHMDKWIHPSELPLRYAGYSSCFRKKAGSHGKDTLGIFRTREFDKVEQFCMTSPNGNESWIMFDEMIQNSEEFYQKLKIPYRTVNYVSGALIDAAAKKYDLEGWFPASETYRELVSCSNCTDYQSSRLEILYRQKKGDEKEKQYVHLLNCTLTATERTMCCILENYQREGGVKIPEVLQPFMDGVKFLPFRKKSDEGKNPKAKGI</sequence>
<reference evidence="13" key="1">
    <citation type="submission" date="2023-03" db="EMBL/GenBank/DDBJ databases">
        <authorList>
            <person name="Julca I."/>
        </authorList>
    </citation>
    <scope>NUCLEOTIDE SEQUENCE</scope>
</reference>
<evidence type="ECO:0000259" key="12">
    <source>
        <dbReference type="PROSITE" id="PS50862"/>
    </source>
</evidence>
<feature type="binding site" evidence="10">
    <location>
        <begin position="251"/>
        <end position="254"/>
    </location>
    <ligand>
        <name>ATP</name>
        <dbReference type="ChEBI" id="CHEBI:30616"/>
    </ligand>
</feature>
<dbReference type="GO" id="GO:0006434">
    <property type="term" value="P:seryl-tRNA aminoacylation"/>
    <property type="evidence" value="ECO:0007669"/>
    <property type="project" value="InterPro"/>
</dbReference>
<evidence type="ECO:0000256" key="9">
    <source>
        <dbReference type="PIRSR" id="PIRSR001529-1"/>
    </source>
</evidence>
<gene>
    <name evidence="13" type="ORF">OLC1_LOCUS5542</name>
</gene>
<dbReference type="InterPro" id="IPR006195">
    <property type="entry name" value="aa-tRNA-synth_II"/>
</dbReference>
<evidence type="ECO:0000256" key="4">
    <source>
        <dbReference type="ARBA" id="ARBA00022741"/>
    </source>
</evidence>
<dbReference type="GO" id="GO:0004828">
    <property type="term" value="F:serine-tRNA ligase activity"/>
    <property type="evidence" value="ECO:0007669"/>
    <property type="project" value="UniProtKB-EC"/>
</dbReference>
<dbReference type="Pfam" id="PF00587">
    <property type="entry name" value="tRNA-synt_2b"/>
    <property type="match status" value="1"/>
</dbReference>
<dbReference type="Gene3D" id="3.30.930.10">
    <property type="entry name" value="Bira Bifunctional Protein, Domain 2"/>
    <property type="match status" value="1"/>
</dbReference>
<dbReference type="PROSITE" id="PS50862">
    <property type="entry name" value="AA_TRNA_LIGASE_II"/>
    <property type="match status" value="1"/>
</dbReference>
<dbReference type="NCBIfam" id="TIGR00414">
    <property type="entry name" value="serS"/>
    <property type="match status" value="1"/>
</dbReference>
<keyword evidence="14" id="KW-1185">Reference proteome</keyword>
<dbReference type="InterPro" id="IPR033729">
    <property type="entry name" value="SerRS_core"/>
</dbReference>
<evidence type="ECO:0000256" key="6">
    <source>
        <dbReference type="ARBA" id="ARBA00022917"/>
    </source>
</evidence>
<feature type="binding site" evidence="9">
    <location>
        <position position="287"/>
    </location>
    <ligand>
        <name>L-serine</name>
        <dbReference type="ChEBI" id="CHEBI:33384"/>
    </ligand>
</feature>
<feature type="site" description="Important for serine binding" evidence="9">
    <location>
        <position position="289"/>
    </location>
</feature>
<evidence type="ECO:0000256" key="5">
    <source>
        <dbReference type="ARBA" id="ARBA00022840"/>
    </source>
</evidence>
<dbReference type="InterPro" id="IPR002317">
    <property type="entry name" value="Ser-tRNA-ligase_type_1"/>
</dbReference>
<name>A0AAV1CIC2_OLDCO</name>
<keyword evidence="4" id="KW-0547">Nucleotide-binding</keyword>
<comment type="similarity">
    <text evidence="1">Belongs to the class-II aminoacyl-tRNA synthetase family. Type-1 seryl-tRNA synthetase subfamily.</text>
</comment>
<dbReference type="CDD" id="cd00770">
    <property type="entry name" value="SerRS_core"/>
    <property type="match status" value="1"/>
</dbReference>
<evidence type="ECO:0000256" key="3">
    <source>
        <dbReference type="ARBA" id="ARBA00022598"/>
    </source>
</evidence>
<dbReference type="PRINTS" id="PR00981">
    <property type="entry name" value="TRNASYNTHSER"/>
</dbReference>
<feature type="binding site" evidence="9">
    <location>
        <position position="131"/>
    </location>
    <ligand>
        <name>L-serine</name>
        <dbReference type="ChEBI" id="CHEBI:33384"/>
    </ligand>
</feature>
<dbReference type="InterPro" id="IPR045864">
    <property type="entry name" value="aa-tRNA-synth_II/BPL/LPL"/>
</dbReference>
<evidence type="ECO:0000313" key="14">
    <source>
        <dbReference type="Proteomes" id="UP001161247"/>
    </source>
</evidence>
<evidence type="ECO:0000313" key="13">
    <source>
        <dbReference type="EMBL" id="CAI9094359.1"/>
    </source>
</evidence>
<feature type="domain" description="Aminoacyl-transfer RNA synthetases class-II family profile" evidence="12">
    <location>
        <begin position="38"/>
        <end position="327"/>
    </location>
</feature>
<accession>A0AAV1CIC2</accession>
<dbReference type="PANTHER" id="PTHR11778">
    <property type="entry name" value="SERYL-TRNA SYNTHETASE"/>
    <property type="match status" value="1"/>
</dbReference>
<dbReference type="EC" id="6.1.1.11" evidence="2"/>
<dbReference type="GO" id="GO:0005524">
    <property type="term" value="F:ATP binding"/>
    <property type="evidence" value="ECO:0007669"/>
    <property type="project" value="UniProtKB-KW"/>
</dbReference>
<keyword evidence="11" id="KW-0175">Coiled coil</keyword>
<proteinExistence type="inferred from homology"/>
<protein>
    <recommendedName>
        <fullName evidence="2">serine--tRNA ligase</fullName>
        <ecNumber evidence="2">6.1.1.11</ecNumber>
    </recommendedName>
    <alternativeName>
        <fullName evidence="8">Seryl-tRNA synthetase</fullName>
    </alternativeName>
</protein>
<evidence type="ECO:0000256" key="7">
    <source>
        <dbReference type="ARBA" id="ARBA00023146"/>
    </source>
</evidence>
<dbReference type="SUPFAM" id="SSF55681">
    <property type="entry name" value="Class II aaRS and biotin synthetases"/>
    <property type="match status" value="1"/>
</dbReference>
<evidence type="ECO:0000256" key="10">
    <source>
        <dbReference type="PIRSR" id="PIRSR001529-2"/>
    </source>
</evidence>
<evidence type="ECO:0000256" key="1">
    <source>
        <dbReference type="ARBA" id="ARBA00010728"/>
    </source>
</evidence>
<keyword evidence="3" id="KW-0436">Ligase</keyword>
<keyword evidence="7" id="KW-0030">Aminoacyl-tRNA synthetase</keyword>
<dbReference type="Proteomes" id="UP001161247">
    <property type="component" value="Chromosome 2"/>
</dbReference>
<evidence type="ECO:0000256" key="11">
    <source>
        <dbReference type="SAM" id="Coils"/>
    </source>
</evidence>
<organism evidence="13 14">
    <name type="scientific">Oldenlandia corymbosa var. corymbosa</name>
    <dbReference type="NCBI Taxonomy" id="529605"/>
    <lineage>
        <taxon>Eukaryota</taxon>
        <taxon>Viridiplantae</taxon>
        <taxon>Streptophyta</taxon>
        <taxon>Embryophyta</taxon>
        <taxon>Tracheophyta</taxon>
        <taxon>Spermatophyta</taxon>
        <taxon>Magnoliopsida</taxon>
        <taxon>eudicotyledons</taxon>
        <taxon>Gunneridae</taxon>
        <taxon>Pentapetalae</taxon>
        <taxon>asterids</taxon>
        <taxon>lamiids</taxon>
        <taxon>Gentianales</taxon>
        <taxon>Rubiaceae</taxon>
        <taxon>Rubioideae</taxon>
        <taxon>Spermacoceae</taxon>
        <taxon>Hedyotis-Oldenlandia complex</taxon>
        <taxon>Oldenlandia</taxon>
    </lineage>
</organism>
<keyword evidence="5 10" id="KW-0067">ATP-binding</keyword>